<proteinExistence type="predicted"/>
<dbReference type="AlphaFoldDB" id="A0A0K2UQC1"/>
<evidence type="ECO:0000313" key="1">
    <source>
        <dbReference type="EMBL" id="CDW40285.1"/>
    </source>
</evidence>
<name>A0A0K2UQC1_LEPSM</name>
<organism evidence="1">
    <name type="scientific">Lepeophtheirus salmonis</name>
    <name type="common">Salmon louse</name>
    <name type="synonym">Caligus salmonis</name>
    <dbReference type="NCBI Taxonomy" id="72036"/>
    <lineage>
        <taxon>Eukaryota</taxon>
        <taxon>Metazoa</taxon>
        <taxon>Ecdysozoa</taxon>
        <taxon>Arthropoda</taxon>
        <taxon>Crustacea</taxon>
        <taxon>Multicrustacea</taxon>
        <taxon>Hexanauplia</taxon>
        <taxon>Copepoda</taxon>
        <taxon>Siphonostomatoida</taxon>
        <taxon>Caligidae</taxon>
        <taxon>Lepeophtheirus</taxon>
    </lineage>
</organism>
<accession>A0A0K2UQC1</accession>
<sequence length="38" mass="4392">MVSILQICDFSKILKQVHLFLAHLNHPHLNHPNHPGIE</sequence>
<reference evidence="1" key="1">
    <citation type="submission" date="2014-05" db="EMBL/GenBank/DDBJ databases">
        <authorList>
            <person name="Chronopoulou M."/>
        </authorList>
    </citation>
    <scope>NUCLEOTIDE SEQUENCE</scope>
    <source>
        <tissue evidence="1">Whole organism</tissue>
    </source>
</reference>
<protein>
    <submittedName>
        <fullName evidence="1">Uncharacterized protein</fullName>
    </submittedName>
</protein>
<dbReference type="EMBL" id="HACA01022924">
    <property type="protein sequence ID" value="CDW40285.1"/>
    <property type="molecule type" value="Transcribed_RNA"/>
</dbReference>